<accession>A0A7Y9DQ99</accession>
<comment type="caution">
    <text evidence="3">The sequence shown here is derived from an EMBL/GenBank/DDBJ whole genome shotgun (WGS) entry which is preliminary data.</text>
</comment>
<feature type="transmembrane region" description="Helical" evidence="2">
    <location>
        <begin position="460"/>
        <end position="479"/>
    </location>
</feature>
<dbReference type="EMBL" id="JACCBB010000001">
    <property type="protein sequence ID" value="NYD24799.1"/>
    <property type="molecule type" value="Genomic_DNA"/>
</dbReference>
<feature type="transmembrane region" description="Helical" evidence="2">
    <location>
        <begin position="358"/>
        <end position="379"/>
    </location>
</feature>
<evidence type="ECO:0008006" key="5">
    <source>
        <dbReference type="Google" id="ProtNLM"/>
    </source>
</evidence>
<sequence length="536" mass="54443">MSAPTLPGARRARPSRAGRVSALRPEAVRVLTAVTSRPARVRARATAAAATGMGVALLIAASTATIRDTVPVGTSTWVDEQGREVSREMFEAAGGLSPFLAQPGLRPGVVTAAVLLLLPFLALAVQALRVGQVVQERRSQQLLVAGATWADLRRLRVAATSAAFVRGGLLAGPVYLLLWLVLGPALPAGSRLLPPLHPAMVPAWALVVVVLWVLARVLAVWGSRREDALLWRSSGLPAQVPSRAFVVGTALAAVALVFAVPAVGAGTAVFAALLVTALVLALLAAGAGAARSAAGSVRRPVPAADADTTAADGASGTSRRVPAAGRRRGRRAARWRPGSGDGAVSLLADAQRRGSTTAVTGTAGVLFVCGLSFGVEAALSAQILNDRASEGSGYGSTDVAFYVGGAALAGAVGLVAALVAVAALVLSLTDHLLGNRRAVASTAALGTETRRLVRVQALSLIRTAVPATTLGVLVSALPYSLAFSGDLQDGWSWPTVLPLAVAVVVAVVMTVVCSLLAAALTGRVRAAAALENLRVP</sequence>
<evidence type="ECO:0000313" key="4">
    <source>
        <dbReference type="Proteomes" id="UP000521922"/>
    </source>
</evidence>
<keyword evidence="2" id="KW-1133">Transmembrane helix</keyword>
<reference evidence="3 4" key="1">
    <citation type="submission" date="2020-07" db="EMBL/GenBank/DDBJ databases">
        <title>Sequencing the genomes of 1000 actinobacteria strains.</title>
        <authorList>
            <person name="Klenk H.-P."/>
        </authorList>
    </citation>
    <scope>NUCLEOTIDE SEQUENCE [LARGE SCALE GENOMIC DNA]</scope>
    <source>
        <strain evidence="3 4">DSM 7487</strain>
    </source>
</reference>
<feature type="transmembrane region" description="Helical" evidence="2">
    <location>
        <begin position="244"/>
        <end position="263"/>
    </location>
</feature>
<gene>
    <name evidence="3" type="ORF">BJ968_004339</name>
</gene>
<feature type="transmembrane region" description="Helical" evidence="2">
    <location>
        <begin position="163"/>
        <end position="182"/>
    </location>
</feature>
<feature type="compositionally biased region" description="Basic residues" evidence="1">
    <location>
        <begin position="325"/>
        <end position="334"/>
    </location>
</feature>
<feature type="transmembrane region" description="Helical" evidence="2">
    <location>
        <begin position="269"/>
        <end position="290"/>
    </location>
</feature>
<keyword evidence="2" id="KW-0472">Membrane</keyword>
<feature type="transmembrane region" description="Helical" evidence="2">
    <location>
        <begin position="202"/>
        <end position="223"/>
    </location>
</feature>
<name>A0A7Y9DQ99_9ACTN</name>
<feature type="transmembrane region" description="Helical" evidence="2">
    <location>
        <begin position="45"/>
        <end position="66"/>
    </location>
</feature>
<organism evidence="3 4">
    <name type="scientific">Kineococcus aurantiacus</name>
    <dbReference type="NCBI Taxonomy" id="37633"/>
    <lineage>
        <taxon>Bacteria</taxon>
        <taxon>Bacillati</taxon>
        <taxon>Actinomycetota</taxon>
        <taxon>Actinomycetes</taxon>
        <taxon>Kineosporiales</taxon>
        <taxon>Kineosporiaceae</taxon>
        <taxon>Kineococcus</taxon>
    </lineage>
</organism>
<feature type="transmembrane region" description="Helical" evidence="2">
    <location>
        <begin position="108"/>
        <end position="128"/>
    </location>
</feature>
<feature type="compositionally biased region" description="Low complexity" evidence="1">
    <location>
        <begin position="304"/>
        <end position="324"/>
    </location>
</feature>
<feature type="transmembrane region" description="Helical" evidence="2">
    <location>
        <begin position="499"/>
        <end position="520"/>
    </location>
</feature>
<feature type="region of interest" description="Disordered" evidence="1">
    <location>
        <begin position="304"/>
        <end position="338"/>
    </location>
</feature>
<dbReference type="Proteomes" id="UP000521922">
    <property type="component" value="Unassembled WGS sequence"/>
</dbReference>
<evidence type="ECO:0000313" key="3">
    <source>
        <dbReference type="EMBL" id="NYD24799.1"/>
    </source>
</evidence>
<proteinExistence type="predicted"/>
<keyword evidence="2" id="KW-0812">Transmembrane</keyword>
<evidence type="ECO:0000256" key="2">
    <source>
        <dbReference type="SAM" id="Phobius"/>
    </source>
</evidence>
<protein>
    <recommendedName>
        <fullName evidence="5">FtsX-like permease family protein</fullName>
    </recommendedName>
</protein>
<feature type="transmembrane region" description="Helical" evidence="2">
    <location>
        <begin position="399"/>
        <end position="428"/>
    </location>
</feature>
<evidence type="ECO:0000256" key="1">
    <source>
        <dbReference type="SAM" id="MobiDB-lite"/>
    </source>
</evidence>
<dbReference type="RefSeq" id="WP_179755438.1">
    <property type="nucleotide sequence ID" value="NZ_BAAAGN010000015.1"/>
</dbReference>
<keyword evidence="4" id="KW-1185">Reference proteome</keyword>
<dbReference type="AlphaFoldDB" id="A0A7Y9DQ99"/>